<comment type="caution">
    <text evidence="3">The sequence shown here is derived from an EMBL/GenBank/DDBJ whole genome shotgun (WGS) entry which is preliminary data.</text>
</comment>
<dbReference type="InterPro" id="IPR051532">
    <property type="entry name" value="Ester_Hydrolysis_Enzymes"/>
</dbReference>
<evidence type="ECO:0000256" key="1">
    <source>
        <dbReference type="SAM" id="SignalP"/>
    </source>
</evidence>
<reference evidence="3 4" key="1">
    <citation type="submission" date="2022-04" db="EMBL/GenBank/DDBJ databases">
        <title>Spirosoma sp. strain RP8 genome sequencing and assembly.</title>
        <authorList>
            <person name="Jung Y."/>
        </authorList>
    </citation>
    <scope>NUCLEOTIDE SEQUENCE [LARGE SCALE GENOMIC DNA]</scope>
    <source>
        <strain evidence="3 4">RP8</strain>
    </source>
</reference>
<dbReference type="Proteomes" id="UP001202180">
    <property type="component" value="Unassembled WGS sequence"/>
</dbReference>
<dbReference type="PANTHER" id="PTHR30383:SF5">
    <property type="entry name" value="SGNH HYDROLASE-TYPE ESTERASE DOMAIN-CONTAINING PROTEIN"/>
    <property type="match status" value="1"/>
</dbReference>
<keyword evidence="4" id="KW-1185">Reference proteome</keyword>
<protein>
    <submittedName>
        <fullName evidence="3">SGNH/GDSL hydrolase family protein</fullName>
    </submittedName>
</protein>
<name>A0ABT0HI80_9BACT</name>
<dbReference type="CDD" id="cd01832">
    <property type="entry name" value="SGNH_hydrolase_like_1"/>
    <property type="match status" value="1"/>
</dbReference>
<dbReference type="Gene3D" id="3.40.50.1110">
    <property type="entry name" value="SGNH hydrolase"/>
    <property type="match status" value="1"/>
</dbReference>
<sequence length="236" mass="26005">MATNPIIQILILTLFLACTAQTDHSLMIANPDASQSHYTFLSLGDSYTIGESVSESARWSVQLADLLRKDGLDIAKPDIIARTGWTTAELQDAIKASGNQKTYDLVSLLIGVNNQYRGQSKDRYQTELRQLLQTATRFAGGKANHVFVLSIPDWGQSPYAQGRNQKQITEEIDAFNAIAEQECKAAGIAYVNITPITRQAADDDNQFASDGLHYSSKQMRQWAEAALPTAKSLLDH</sequence>
<organism evidence="3 4">
    <name type="scientific">Spirosoma liriopis</name>
    <dbReference type="NCBI Taxonomy" id="2937440"/>
    <lineage>
        <taxon>Bacteria</taxon>
        <taxon>Pseudomonadati</taxon>
        <taxon>Bacteroidota</taxon>
        <taxon>Cytophagia</taxon>
        <taxon>Cytophagales</taxon>
        <taxon>Cytophagaceae</taxon>
        <taxon>Spirosoma</taxon>
    </lineage>
</organism>
<feature type="domain" description="SGNH hydrolase-type esterase" evidence="2">
    <location>
        <begin position="43"/>
        <end position="217"/>
    </location>
</feature>
<dbReference type="PANTHER" id="PTHR30383">
    <property type="entry name" value="THIOESTERASE 1/PROTEASE 1/LYSOPHOSPHOLIPASE L1"/>
    <property type="match status" value="1"/>
</dbReference>
<dbReference type="GO" id="GO:0016787">
    <property type="term" value="F:hydrolase activity"/>
    <property type="evidence" value="ECO:0007669"/>
    <property type="project" value="UniProtKB-KW"/>
</dbReference>
<feature type="chain" id="PRO_5046584545" evidence="1">
    <location>
        <begin position="21"/>
        <end position="236"/>
    </location>
</feature>
<dbReference type="SUPFAM" id="SSF52266">
    <property type="entry name" value="SGNH hydrolase"/>
    <property type="match status" value="1"/>
</dbReference>
<proteinExistence type="predicted"/>
<dbReference type="Pfam" id="PF13472">
    <property type="entry name" value="Lipase_GDSL_2"/>
    <property type="match status" value="1"/>
</dbReference>
<evidence type="ECO:0000259" key="2">
    <source>
        <dbReference type="Pfam" id="PF13472"/>
    </source>
</evidence>
<dbReference type="InterPro" id="IPR036514">
    <property type="entry name" value="SGNH_hydro_sf"/>
</dbReference>
<accession>A0ABT0HI80</accession>
<feature type="signal peptide" evidence="1">
    <location>
        <begin position="1"/>
        <end position="20"/>
    </location>
</feature>
<gene>
    <name evidence="3" type="ORF">M0L20_07585</name>
</gene>
<evidence type="ECO:0000313" key="3">
    <source>
        <dbReference type="EMBL" id="MCK8491710.1"/>
    </source>
</evidence>
<keyword evidence="3" id="KW-0378">Hydrolase</keyword>
<dbReference type="EMBL" id="JALPRF010000001">
    <property type="protein sequence ID" value="MCK8491710.1"/>
    <property type="molecule type" value="Genomic_DNA"/>
</dbReference>
<dbReference type="RefSeq" id="WP_248476335.1">
    <property type="nucleotide sequence ID" value="NZ_JALPRF010000001.1"/>
</dbReference>
<dbReference type="InterPro" id="IPR013830">
    <property type="entry name" value="SGNH_hydro"/>
</dbReference>
<evidence type="ECO:0000313" key="4">
    <source>
        <dbReference type="Proteomes" id="UP001202180"/>
    </source>
</evidence>
<keyword evidence="1" id="KW-0732">Signal</keyword>